<comment type="similarity">
    <text evidence="1">Belongs to the short-chain dehydrogenases/reductases (SDR) family.</text>
</comment>
<evidence type="ECO:0000256" key="2">
    <source>
        <dbReference type="ARBA" id="ARBA00022857"/>
    </source>
</evidence>
<dbReference type="Pfam" id="PF02036">
    <property type="entry name" value="SCP2"/>
    <property type="match status" value="1"/>
</dbReference>
<dbReference type="EMBL" id="SZWE01000002">
    <property type="protein sequence ID" value="MRU16807.1"/>
    <property type="molecule type" value="Genomic_DNA"/>
</dbReference>
<dbReference type="PANTHER" id="PTHR42808">
    <property type="entry name" value="HYDROXYSTEROID DEHYDROGENASE-LIKE PROTEIN 2"/>
    <property type="match status" value="1"/>
</dbReference>
<reference evidence="5 6" key="1">
    <citation type="submission" date="2019-05" db="EMBL/GenBank/DDBJ databases">
        <title>Roseovarius bejariae sp. nov., a moderately halophylic bacterium isolated from a saline soil in Rambla Salada (Murcia).</title>
        <authorList>
            <person name="Castro D.J."/>
            <person name="Gomez-Altuve A."/>
            <person name="Reina J.C."/>
            <person name="Rodriguez M."/>
            <person name="Sampedro I."/>
            <person name="Llamas I."/>
            <person name="Martinez-Checa F."/>
        </authorList>
    </citation>
    <scope>NUCLEOTIDE SEQUENCE [LARGE SCALE GENOMIC DNA]</scope>
    <source>
        <strain evidence="5 6">A21</strain>
    </source>
</reference>
<keyword evidence="2" id="KW-0521">NADP</keyword>
<evidence type="ECO:0000313" key="5">
    <source>
        <dbReference type="EMBL" id="MRU16807.1"/>
    </source>
</evidence>
<dbReference type="InterPro" id="IPR036527">
    <property type="entry name" value="SCP2_sterol-bd_dom_sf"/>
</dbReference>
<sequence>MSEVINSAVAALNDKMSGGFDGTAKFMIEGEGAIMIDGDGARAADDEADVTLTADAETFQSILEGDLDPTAAFMSGKLAVDGDMGMAMKLGSVLG</sequence>
<dbReference type="OrthoDB" id="9809312at2"/>
<keyword evidence="3" id="KW-0560">Oxidoreductase</keyword>
<gene>
    <name evidence="5" type="ORF">FDP25_15300</name>
</gene>
<evidence type="ECO:0000256" key="1">
    <source>
        <dbReference type="ARBA" id="ARBA00006484"/>
    </source>
</evidence>
<name>A0A844CPN4_9RHOB</name>
<dbReference type="AlphaFoldDB" id="A0A844CPN4"/>
<dbReference type="Gene3D" id="3.30.1050.10">
    <property type="entry name" value="SCP2 sterol-binding domain"/>
    <property type="match status" value="1"/>
</dbReference>
<evidence type="ECO:0000313" key="6">
    <source>
        <dbReference type="Proteomes" id="UP000564704"/>
    </source>
</evidence>
<dbReference type="PANTHER" id="PTHR42808:SF3">
    <property type="entry name" value="HYDROXYSTEROID DEHYDROGENASE-LIKE PROTEIN 2"/>
    <property type="match status" value="1"/>
</dbReference>
<dbReference type="InterPro" id="IPR003033">
    <property type="entry name" value="SCP2_sterol-bd_dom"/>
</dbReference>
<evidence type="ECO:0000256" key="3">
    <source>
        <dbReference type="ARBA" id="ARBA00023002"/>
    </source>
</evidence>
<dbReference type="Proteomes" id="UP000564704">
    <property type="component" value="Unassembled WGS sequence"/>
</dbReference>
<accession>A0A844CPN4</accession>
<feature type="domain" description="SCP2" evidence="4">
    <location>
        <begin position="21"/>
        <end position="94"/>
    </location>
</feature>
<dbReference type="GO" id="GO:0016491">
    <property type="term" value="F:oxidoreductase activity"/>
    <property type="evidence" value="ECO:0007669"/>
    <property type="project" value="UniProtKB-KW"/>
</dbReference>
<keyword evidence="6" id="KW-1185">Reference proteome</keyword>
<proteinExistence type="inferred from homology"/>
<dbReference type="InterPro" id="IPR051935">
    <property type="entry name" value="HSDL2"/>
</dbReference>
<dbReference type="SUPFAM" id="SSF55718">
    <property type="entry name" value="SCP-like"/>
    <property type="match status" value="1"/>
</dbReference>
<evidence type="ECO:0000259" key="4">
    <source>
        <dbReference type="Pfam" id="PF02036"/>
    </source>
</evidence>
<dbReference type="RefSeq" id="WP_154154301.1">
    <property type="nucleotide sequence ID" value="NZ_SZWE01000002.1"/>
</dbReference>
<protein>
    <submittedName>
        <fullName evidence="5">SCP2 sterol-binding domain-containing protein</fullName>
    </submittedName>
</protein>
<comment type="caution">
    <text evidence="5">The sequence shown here is derived from an EMBL/GenBank/DDBJ whole genome shotgun (WGS) entry which is preliminary data.</text>
</comment>
<organism evidence="5 6">
    <name type="scientific">Roseovarius bejariae</name>
    <dbReference type="NCBI Taxonomy" id="2576383"/>
    <lineage>
        <taxon>Bacteria</taxon>
        <taxon>Pseudomonadati</taxon>
        <taxon>Pseudomonadota</taxon>
        <taxon>Alphaproteobacteria</taxon>
        <taxon>Rhodobacterales</taxon>
        <taxon>Roseobacteraceae</taxon>
        <taxon>Roseovarius</taxon>
    </lineage>
</organism>